<proteinExistence type="predicted"/>
<sequence>MAKQAVYEKGTRNEIEDFIYDICDVNGDGILLSKRNPHVHAGNLRDYFIGHEQIRIEALAKIISVSLRTLMLRTSSQFSSLIDLLSART</sequence>
<keyword evidence="2" id="KW-1185">Reference proteome</keyword>
<gene>
    <name evidence="1" type="ORF">HPP92_023054</name>
</gene>
<evidence type="ECO:0000313" key="2">
    <source>
        <dbReference type="Proteomes" id="UP000636800"/>
    </source>
</evidence>
<organism evidence="1 2">
    <name type="scientific">Vanilla planifolia</name>
    <name type="common">Vanilla</name>
    <dbReference type="NCBI Taxonomy" id="51239"/>
    <lineage>
        <taxon>Eukaryota</taxon>
        <taxon>Viridiplantae</taxon>
        <taxon>Streptophyta</taxon>
        <taxon>Embryophyta</taxon>
        <taxon>Tracheophyta</taxon>
        <taxon>Spermatophyta</taxon>
        <taxon>Magnoliopsida</taxon>
        <taxon>Liliopsida</taxon>
        <taxon>Asparagales</taxon>
        <taxon>Orchidaceae</taxon>
        <taxon>Vanilloideae</taxon>
        <taxon>Vanilleae</taxon>
        <taxon>Vanilla</taxon>
    </lineage>
</organism>
<dbReference type="Proteomes" id="UP000636800">
    <property type="component" value="Chromosome 12"/>
</dbReference>
<accession>A0A835UDS2</accession>
<comment type="caution">
    <text evidence="1">The sequence shown here is derived from an EMBL/GenBank/DDBJ whole genome shotgun (WGS) entry which is preliminary data.</text>
</comment>
<dbReference type="EMBL" id="JADCNL010000012">
    <property type="protein sequence ID" value="KAG0457897.1"/>
    <property type="molecule type" value="Genomic_DNA"/>
</dbReference>
<evidence type="ECO:0000313" key="1">
    <source>
        <dbReference type="EMBL" id="KAG0457897.1"/>
    </source>
</evidence>
<dbReference type="AlphaFoldDB" id="A0A835UDS2"/>
<name>A0A835UDS2_VANPL</name>
<dbReference type="OrthoDB" id="5795902at2759"/>
<reference evidence="1 2" key="1">
    <citation type="journal article" date="2020" name="Nat. Food">
        <title>A phased Vanilla planifolia genome enables genetic improvement of flavour and production.</title>
        <authorList>
            <person name="Hasing T."/>
            <person name="Tang H."/>
            <person name="Brym M."/>
            <person name="Khazi F."/>
            <person name="Huang T."/>
            <person name="Chambers A.H."/>
        </authorList>
    </citation>
    <scope>NUCLEOTIDE SEQUENCE [LARGE SCALE GENOMIC DNA]</scope>
    <source>
        <tissue evidence="1">Leaf</tissue>
    </source>
</reference>
<protein>
    <submittedName>
        <fullName evidence="1">Uncharacterized protein</fullName>
    </submittedName>
</protein>